<sequence>MGTSLGNRILFYLQEAGMTRKELCEKTGITEAALSRYITGQREPRAVTLSSIAKALNVTMDDLLGTSTKDSATLHGAIRLVARNSEQLTPEQRKFLIDSLLNF</sequence>
<dbReference type="SUPFAM" id="SSF47413">
    <property type="entry name" value="lambda repressor-like DNA-binding domains"/>
    <property type="match status" value="1"/>
</dbReference>
<dbReference type="AlphaFoldDB" id="A0A261EXF0"/>
<dbReference type="GO" id="GO:0003700">
    <property type="term" value="F:DNA-binding transcription factor activity"/>
    <property type="evidence" value="ECO:0007669"/>
    <property type="project" value="TreeGrafter"/>
</dbReference>
<dbReference type="Gene3D" id="1.10.260.40">
    <property type="entry name" value="lambda repressor-like DNA-binding domains"/>
    <property type="match status" value="1"/>
</dbReference>
<keyword evidence="1" id="KW-0238">DNA-binding</keyword>
<dbReference type="PROSITE" id="PS50943">
    <property type="entry name" value="HTH_CROC1"/>
    <property type="match status" value="1"/>
</dbReference>
<dbReference type="InterPro" id="IPR050807">
    <property type="entry name" value="TransReg_Diox_bact_type"/>
</dbReference>
<dbReference type="InterPro" id="IPR010982">
    <property type="entry name" value="Lambda_DNA-bd_dom_sf"/>
</dbReference>
<dbReference type="SMART" id="SM00530">
    <property type="entry name" value="HTH_XRE"/>
    <property type="match status" value="1"/>
</dbReference>
<reference evidence="3 4" key="1">
    <citation type="journal article" date="2017" name="BMC Genomics">
        <title>Comparative genomic and phylogenomic analyses of the Bifidobacteriaceae family.</title>
        <authorList>
            <person name="Lugli G.A."/>
            <person name="Milani C."/>
            <person name="Turroni F."/>
            <person name="Duranti S."/>
            <person name="Mancabelli L."/>
            <person name="Mangifesta M."/>
            <person name="Ferrario C."/>
            <person name="Modesto M."/>
            <person name="Mattarelli P."/>
            <person name="Jiri K."/>
            <person name="van Sinderen D."/>
            <person name="Ventura M."/>
        </authorList>
    </citation>
    <scope>NUCLEOTIDE SEQUENCE [LARGE SCALE GENOMIC DNA]</scope>
    <source>
        <strain evidence="3 4">DSM 24742</strain>
    </source>
</reference>
<evidence type="ECO:0000313" key="3">
    <source>
        <dbReference type="EMBL" id="OZG51534.1"/>
    </source>
</evidence>
<proteinExistence type="predicted"/>
<gene>
    <name evidence="3" type="ORF">PSRA_1169</name>
</gene>
<dbReference type="RefSeq" id="WP_211280491.1">
    <property type="nucleotide sequence ID" value="NZ_MWWR01000008.1"/>
</dbReference>
<dbReference type="InterPro" id="IPR001387">
    <property type="entry name" value="Cro/C1-type_HTH"/>
</dbReference>
<protein>
    <submittedName>
        <fullName evidence="3">XRE family transcriptional regulator</fullName>
    </submittedName>
</protein>
<keyword evidence="4" id="KW-1185">Reference proteome</keyword>
<evidence type="ECO:0000313" key="4">
    <source>
        <dbReference type="Proteomes" id="UP000216725"/>
    </source>
</evidence>
<dbReference type="PANTHER" id="PTHR46797">
    <property type="entry name" value="HTH-TYPE TRANSCRIPTIONAL REGULATOR"/>
    <property type="match status" value="1"/>
</dbReference>
<dbReference type="CDD" id="cd00093">
    <property type="entry name" value="HTH_XRE"/>
    <property type="match status" value="1"/>
</dbReference>
<comment type="caution">
    <text evidence="3">The sequence shown here is derived from an EMBL/GenBank/DDBJ whole genome shotgun (WGS) entry which is preliminary data.</text>
</comment>
<evidence type="ECO:0000259" key="2">
    <source>
        <dbReference type="PROSITE" id="PS50943"/>
    </source>
</evidence>
<feature type="domain" description="HTH cro/C1-type" evidence="2">
    <location>
        <begin position="9"/>
        <end position="63"/>
    </location>
</feature>
<organism evidence="3 4">
    <name type="scientific">Pseudoscardovia radai</name>
    <dbReference type="NCBI Taxonomy" id="987066"/>
    <lineage>
        <taxon>Bacteria</taxon>
        <taxon>Bacillati</taxon>
        <taxon>Actinomycetota</taxon>
        <taxon>Actinomycetes</taxon>
        <taxon>Bifidobacteriales</taxon>
        <taxon>Bifidobacteriaceae</taxon>
        <taxon>Pseudoscardovia</taxon>
    </lineage>
</organism>
<dbReference type="Pfam" id="PF01381">
    <property type="entry name" value="HTH_3"/>
    <property type="match status" value="1"/>
</dbReference>
<dbReference type="GO" id="GO:0003677">
    <property type="term" value="F:DNA binding"/>
    <property type="evidence" value="ECO:0007669"/>
    <property type="project" value="UniProtKB-KW"/>
</dbReference>
<dbReference type="Proteomes" id="UP000216725">
    <property type="component" value="Unassembled WGS sequence"/>
</dbReference>
<accession>A0A261EXF0</accession>
<dbReference type="EMBL" id="MWWR01000008">
    <property type="protein sequence ID" value="OZG51534.1"/>
    <property type="molecule type" value="Genomic_DNA"/>
</dbReference>
<dbReference type="GO" id="GO:0005829">
    <property type="term" value="C:cytosol"/>
    <property type="evidence" value="ECO:0007669"/>
    <property type="project" value="TreeGrafter"/>
</dbReference>
<evidence type="ECO:0000256" key="1">
    <source>
        <dbReference type="ARBA" id="ARBA00023125"/>
    </source>
</evidence>
<dbReference type="PANTHER" id="PTHR46797:SF1">
    <property type="entry name" value="METHYLPHOSPHONATE SYNTHASE"/>
    <property type="match status" value="1"/>
</dbReference>
<name>A0A261EXF0_9BIFI</name>